<dbReference type="PANTHER" id="PTHR15020">
    <property type="entry name" value="FLAVIN REDUCTASE-RELATED"/>
    <property type="match status" value="1"/>
</dbReference>
<name>A0ABR0ETV9_ZASCE</name>
<dbReference type="InterPro" id="IPR016040">
    <property type="entry name" value="NAD(P)-bd_dom"/>
</dbReference>
<evidence type="ECO:0000313" key="3">
    <source>
        <dbReference type="EMBL" id="KAK4504626.1"/>
    </source>
</evidence>
<dbReference type="InterPro" id="IPR036291">
    <property type="entry name" value="NAD(P)-bd_dom_sf"/>
</dbReference>
<evidence type="ECO:0000256" key="1">
    <source>
        <dbReference type="ARBA" id="ARBA00038376"/>
    </source>
</evidence>
<keyword evidence="4" id="KW-1185">Reference proteome</keyword>
<evidence type="ECO:0000313" key="4">
    <source>
        <dbReference type="Proteomes" id="UP001305779"/>
    </source>
</evidence>
<sequence>MANTLIFGGSGKVARHITRLLAAEGHNVYSIIVRKRHNLKITFMLTRVIQRKPEQQDDVKSLGGKPILQSIEDSSVDDMVKTIKETKPSTIIWAAGAGGGSPERTKAVDNEGAIKSMDATAKAGLTKRYIIISAVDVRDRENKPEPEWYNDGDRERSDKVWNAIGPYMRAKLTADTSLVTENSRRGLDYTIVRPGGLSQDPATGKVAAGKVHLNNTIPREDVAAFVIECMKNEGTKGLAIDVVGGETPIRDAVAAVVKERVDTFEGRY</sequence>
<accession>A0ABR0ETV9</accession>
<dbReference type="PANTHER" id="PTHR15020:SF50">
    <property type="entry name" value="UPF0659 PROTEIN YMR090W"/>
    <property type="match status" value="1"/>
</dbReference>
<evidence type="ECO:0000259" key="2">
    <source>
        <dbReference type="Pfam" id="PF13460"/>
    </source>
</evidence>
<gene>
    <name evidence="3" type="ORF">PRZ48_002587</name>
</gene>
<dbReference type="Proteomes" id="UP001305779">
    <property type="component" value="Unassembled WGS sequence"/>
</dbReference>
<protein>
    <recommendedName>
        <fullName evidence="2">NAD(P)-binding domain-containing protein</fullName>
    </recommendedName>
</protein>
<dbReference type="SUPFAM" id="SSF51735">
    <property type="entry name" value="NAD(P)-binding Rossmann-fold domains"/>
    <property type="match status" value="1"/>
</dbReference>
<comment type="similarity">
    <text evidence="1">Belongs to the avfA family.</text>
</comment>
<feature type="domain" description="NAD(P)-binding" evidence="2">
    <location>
        <begin position="48"/>
        <end position="232"/>
    </location>
</feature>
<organism evidence="3 4">
    <name type="scientific">Zasmidium cellare</name>
    <name type="common">Wine cellar mold</name>
    <name type="synonym">Racodium cellare</name>
    <dbReference type="NCBI Taxonomy" id="395010"/>
    <lineage>
        <taxon>Eukaryota</taxon>
        <taxon>Fungi</taxon>
        <taxon>Dikarya</taxon>
        <taxon>Ascomycota</taxon>
        <taxon>Pezizomycotina</taxon>
        <taxon>Dothideomycetes</taxon>
        <taxon>Dothideomycetidae</taxon>
        <taxon>Mycosphaerellales</taxon>
        <taxon>Mycosphaerellaceae</taxon>
        <taxon>Zasmidium</taxon>
    </lineage>
</organism>
<dbReference type="CDD" id="cd05243">
    <property type="entry name" value="SDR_a5"/>
    <property type="match status" value="1"/>
</dbReference>
<reference evidence="3 4" key="1">
    <citation type="journal article" date="2023" name="G3 (Bethesda)">
        <title>A chromosome-level genome assembly of Zasmidium syzygii isolated from banana leaves.</title>
        <authorList>
            <person name="van Westerhoven A.C."/>
            <person name="Mehrabi R."/>
            <person name="Talebi R."/>
            <person name="Steentjes M.B.F."/>
            <person name="Corcolon B."/>
            <person name="Chong P.A."/>
            <person name="Kema G.H.J."/>
            <person name="Seidl M.F."/>
        </authorList>
    </citation>
    <scope>NUCLEOTIDE SEQUENCE [LARGE SCALE GENOMIC DNA]</scope>
    <source>
        <strain evidence="3 4">P124</strain>
    </source>
</reference>
<proteinExistence type="inferred from homology"/>
<comment type="caution">
    <text evidence="3">The sequence shown here is derived from an EMBL/GenBank/DDBJ whole genome shotgun (WGS) entry which is preliminary data.</text>
</comment>
<dbReference type="Pfam" id="PF13460">
    <property type="entry name" value="NAD_binding_10"/>
    <property type="match status" value="1"/>
</dbReference>
<dbReference type="Gene3D" id="3.40.50.720">
    <property type="entry name" value="NAD(P)-binding Rossmann-like Domain"/>
    <property type="match status" value="1"/>
</dbReference>
<dbReference type="EMBL" id="JAXOVC010000002">
    <property type="protein sequence ID" value="KAK4504626.1"/>
    <property type="molecule type" value="Genomic_DNA"/>
</dbReference>